<protein>
    <submittedName>
        <fullName evidence="8">Carbohydrate-binding protein</fullName>
    </submittedName>
</protein>
<comment type="similarity">
    <text evidence="1 5">Belongs to the glycosyl hydrolase 28 family.</text>
</comment>
<dbReference type="Gene3D" id="2.60.120.260">
    <property type="entry name" value="Galactose-binding domain-like"/>
    <property type="match status" value="3"/>
</dbReference>
<dbReference type="Pfam" id="PF02368">
    <property type="entry name" value="Big_2"/>
    <property type="match status" value="1"/>
</dbReference>
<evidence type="ECO:0000256" key="4">
    <source>
        <dbReference type="ARBA" id="ARBA00023295"/>
    </source>
</evidence>
<dbReference type="InterPro" id="IPR005084">
    <property type="entry name" value="CBM6"/>
</dbReference>
<comment type="caution">
    <text evidence="8">The sequence shown here is derived from an EMBL/GenBank/DDBJ whole genome shotgun (WGS) entry which is preliminary data.</text>
</comment>
<keyword evidence="4 5" id="KW-0326">Glycosidase</keyword>
<gene>
    <name evidence="8" type="ORF">K8U91_04045</name>
</gene>
<reference evidence="8" key="1">
    <citation type="journal article" date="2021" name="PeerJ">
        <title>Extensive microbial diversity within the chicken gut microbiome revealed by metagenomics and culture.</title>
        <authorList>
            <person name="Gilroy R."/>
            <person name="Ravi A."/>
            <person name="Getino M."/>
            <person name="Pursley I."/>
            <person name="Horton D.L."/>
            <person name="Alikhan N.F."/>
            <person name="Baker D."/>
            <person name="Gharbi K."/>
            <person name="Hall N."/>
            <person name="Watson M."/>
            <person name="Adriaenssens E.M."/>
            <person name="Foster-Nyarko E."/>
            <person name="Jarju S."/>
            <person name="Secka A."/>
            <person name="Antonio M."/>
            <person name="Oren A."/>
            <person name="Chaudhuri R.R."/>
            <person name="La Ragione R."/>
            <person name="Hildebrand F."/>
            <person name="Pallen M.J."/>
        </authorList>
    </citation>
    <scope>NUCLEOTIDE SEQUENCE</scope>
    <source>
        <strain evidence="8">CHK121-7720</strain>
    </source>
</reference>
<dbReference type="CDD" id="cd04084">
    <property type="entry name" value="CBM6_xylanase-like"/>
    <property type="match status" value="3"/>
</dbReference>
<dbReference type="InterPro" id="IPR011050">
    <property type="entry name" value="Pectin_lyase_fold/virulence"/>
</dbReference>
<feature type="signal peptide" evidence="6">
    <location>
        <begin position="1"/>
        <end position="21"/>
    </location>
</feature>
<evidence type="ECO:0000256" key="5">
    <source>
        <dbReference type="RuleBase" id="RU361169"/>
    </source>
</evidence>
<keyword evidence="3 5" id="KW-0378">Hydrolase</keyword>
<dbReference type="PANTHER" id="PTHR31339">
    <property type="entry name" value="PECTIN LYASE-RELATED"/>
    <property type="match status" value="1"/>
</dbReference>
<dbReference type="GO" id="GO:0004650">
    <property type="term" value="F:polygalacturonase activity"/>
    <property type="evidence" value="ECO:0007669"/>
    <property type="project" value="InterPro"/>
</dbReference>
<dbReference type="InterPro" id="IPR006584">
    <property type="entry name" value="Cellulose-bd_IV"/>
</dbReference>
<dbReference type="Proteomes" id="UP000757103">
    <property type="component" value="Unassembled WGS sequence"/>
</dbReference>
<evidence type="ECO:0000256" key="2">
    <source>
        <dbReference type="ARBA" id="ARBA00022729"/>
    </source>
</evidence>
<name>A0A921MQF9_9BACT</name>
<dbReference type="InterPro" id="IPR000743">
    <property type="entry name" value="Glyco_hydro_28"/>
</dbReference>
<dbReference type="SUPFAM" id="SSF51126">
    <property type="entry name" value="Pectin lyase-like"/>
    <property type="match status" value="1"/>
</dbReference>
<proteinExistence type="inferred from homology"/>
<dbReference type="GO" id="GO:0030246">
    <property type="term" value="F:carbohydrate binding"/>
    <property type="evidence" value="ECO:0007669"/>
    <property type="project" value="InterPro"/>
</dbReference>
<sequence length="1188" mass="130144">MKLIYALCIVSAWPLGVAVQAQEPAGNITAARSIFLNNSGVETKTIRVEAEDADAIYDTYHYDSAISIGSVNDPEESGAEGLNSCWNSNFAVYNDIDFGANSTQVSIRKGYPRGSKMELWIDRTIDAENKSMSGGTLIGSIEFPKASTDWNRWQTFELAITPVSGVHDLCIVFLAGGGSAENQNYGGLNWLEFTSIEEGQITGLYKEASERYASFSVNGVEIPVFDGADPDKEKDFLDYDFVRFSADAGTVTARVQCTSKISSISISPLKLNIEANRIDDYTYEFDVPDPRETPYYLLVTINGKRLAVIRDEQEAGPTLGADSVFNVATELEALGVDATQMANATQVSQAFQAAMDKAHAYGNANTHRGVVYVPGGIYYMANLTLKSNTALYLSEEAVLRFTDNKEDYSDNFIKASLWSDDPAGRHGTWWLCTEEGASNIKIYGHGTLDGNGYYLQKQAPRNRMFCNHVITLMQASNVEIDGITVLQSAFWGTMIARSNDVRLTNIKFLNSMDANENDGIDVCESQNVTVDRAIGISLDDPFSTKTWAGTEMMINWYGKPEQLNHVIFDHCVSLTYCGGFKLGHGAMQHQNDITVRNGVVVSAGRAIGIEPKYGNPSGEPVGGFSNMLFENIDIEGAGGEGWLKIVAETPNVGNPPAENITLRNINIRSKGSPSTLRGADEQNMIEGVTFDNIFLYGNTEPVSSLAELNILNTGYYKNVTFVQDRSKDETYLIEAEYYNENNGGSLSLNEGEKEDTDHTNGYLVSEIMAGNSLGYRNVDFGSGTESLIVRASVNRADHFTVEVWLDAMETGTLAGSAILVKDDNQAWTNTEVALNGVSGVHNVYLVFKSDNDLYRNIGAVNYFELQGRAFVNLEALVPQKEEVDVNIEQSTQLAVNYSPENAYQRDVVWSLESATPENCVELDKNGLVKGLAVGKAVVRATSTYDASIYTDITVNVVDELEFGVVRIEAEDADAIYDTYHYDSAISIGSVNDPDDPDAEGLNSCWNGNFAVYNGIDFQKGAVKATIRKGYPRGSKMELWVDRIIDEENKSMSGGTLIGSVEFPAAATDWNRWQTFETALVQVEGVHDLCLVFLAGGGSAENQNYGALNWIDLTCIKGNKPSAIDQTETGFKAYSQNGILHIVTDEAMTVNVYNLTGQLVKQLDVTAGEYVIEGLERGVYIVNNNKVML</sequence>
<dbReference type="Pfam" id="PF00295">
    <property type="entry name" value="Glyco_hydro_28"/>
    <property type="match status" value="1"/>
</dbReference>
<keyword evidence="2 6" id="KW-0732">Signal</keyword>
<accession>A0A921MQF9</accession>
<feature type="domain" description="CBM6" evidence="7">
    <location>
        <begin position="731"/>
        <end position="866"/>
    </location>
</feature>
<dbReference type="Gene3D" id="2.160.20.10">
    <property type="entry name" value="Single-stranded right-handed beta-helix, Pectin lyase-like"/>
    <property type="match status" value="1"/>
</dbReference>
<evidence type="ECO:0000259" key="7">
    <source>
        <dbReference type="PROSITE" id="PS51175"/>
    </source>
</evidence>
<feature type="chain" id="PRO_5037735365" evidence="6">
    <location>
        <begin position="22"/>
        <end position="1188"/>
    </location>
</feature>
<dbReference type="SMART" id="SM00606">
    <property type="entry name" value="CBD_IV"/>
    <property type="match status" value="3"/>
</dbReference>
<evidence type="ECO:0000256" key="6">
    <source>
        <dbReference type="SAM" id="SignalP"/>
    </source>
</evidence>
<dbReference type="PANTHER" id="PTHR31339:SF9">
    <property type="entry name" value="PLASMIN AND FIBRONECTIN-BINDING PROTEIN A"/>
    <property type="match status" value="1"/>
</dbReference>
<dbReference type="RefSeq" id="WP_273305685.1">
    <property type="nucleotide sequence ID" value="NZ_DYUD01000014.1"/>
</dbReference>
<evidence type="ECO:0000313" key="9">
    <source>
        <dbReference type="Proteomes" id="UP000757103"/>
    </source>
</evidence>
<dbReference type="PROSITE" id="PS51175">
    <property type="entry name" value="CBM6"/>
    <property type="match status" value="3"/>
</dbReference>
<dbReference type="SUPFAM" id="SSF49785">
    <property type="entry name" value="Galactose-binding domain-like"/>
    <property type="match status" value="3"/>
</dbReference>
<dbReference type="InterPro" id="IPR008964">
    <property type="entry name" value="Invasin/intimin_cell_adhesion"/>
</dbReference>
<dbReference type="SUPFAM" id="SSF49373">
    <property type="entry name" value="Invasin/intimin cell-adhesion fragments"/>
    <property type="match status" value="1"/>
</dbReference>
<evidence type="ECO:0000256" key="3">
    <source>
        <dbReference type="ARBA" id="ARBA00022801"/>
    </source>
</evidence>
<feature type="domain" description="CBM6" evidence="7">
    <location>
        <begin position="965"/>
        <end position="1113"/>
    </location>
</feature>
<dbReference type="InterPro" id="IPR008979">
    <property type="entry name" value="Galactose-bd-like_sf"/>
</dbReference>
<feature type="domain" description="CBM6" evidence="7">
    <location>
        <begin position="46"/>
        <end position="194"/>
    </location>
</feature>
<dbReference type="InterPro" id="IPR012334">
    <property type="entry name" value="Pectin_lyas_fold"/>
</dbReference>
<dbReference type="AlphaFoldDB" id="A0A921MQF9"/>
<evidence type="ECO:0000313" key="8">
    <source>
        <dbReference type="EMBL" id="HJG88634.1"/>
    </source>
</evidence>
<dbReference type="InterPro" id="IPR051801">
    <property type="entry name" value="GH28_Enzymes"/>
</dbReference>
<dbReference type="InterPro" id="IPR003343">
    <property type="entry name" value="Big_2"/>
</dbReference>
<reference evidence="8" key="2">
    <citation type="submission" date="2021-09" db="EMBL/GenBank/DDBJ databases">
        <authorList>
            <person name="Gilroy R."/>
        </authorList>
    </citation>
    <scope>NUCLEOTIDE SEQUENCE</scope>
    <source>
        <strain evidence="8">CHK121-7720</strain>
    </source>
</reference>
<dbReference type="Gene3D" id="2.60.40.1080">
    <property type="match status" value="1"/>
</dbReference>
<dbReference type="GO" id="GO:0005975">
    <property type="term" value="P:carbohydrate metabolic process"/>
    <property type="evidence" value="ECO:0007669"/>
    <property type="project" value="InterPro"/>
</dbReference>
<dbReference type="EMBL" id="DYUD01000014">
    <property type="protein sequence ID" value="HJG88634.1"/>
    <property type="molecule type" value="Genomic_DNA"/>
</dbReference>
<evidence type="ECO:0000256" key="1">
    <source>
        <dbReference type="ARBA" id="ARBA00008834"/>
    </source>
</evidence>
<organism evidence="8 9">
    <name type="scientific">Barnesiella viscericola</name>
    <dbReference type="NCBI Taxonomy" id="397865"/>
    <lineage>
        <taxon>Bacteria</taxon>
        <taxon>Pseudomonadati</taxon>
        <taxon>Bacteroidota</taxon>
        <taxon>Bacteroidia</taxon>
        <taxon>Bacteroidales</taxon>
        <taxon>Barnesiellaceae</taxon>
        <taxon>Barnesiella</taxon>
    </lineage>
</organism>
<dbReference type="Pfam" id="PF03422">
    <property type="entry name" value="CBM_6"/>
    <property type="match status" value="3"/>
</dbReference>